<reference evidence="1 2" key="2">
    <citation type="submission" date="2008-04" db="EMBL/GenBank/DDBJ databases">
        <authorList>
            <person name="Fulton L."/>
            <person name="Clifton S."/>
            <person name="Fulton B."/>
            <person name="Xu J."/>
            <person name="Minx P."/>
            <person name="Pepin K.H."/>
            <person name="Johnson M."/>
            <person name="Thiruvilangam P."/>
            <person name="Bhonagiri V."/>
            <person name="Nash W.E."/>
            <person name="Mardis E.R."/>
            <person name="Wilson R.K."/>
        </authorList>
    </citation>
    <scope>NUCLEOTIDE SEQUENCE [LARGE SCALE GENOMIC DNA]</scope>
    <source>
        <strain evidence="1 2">DSM 17393</strain>
    </source>
</reference>
<dbReference type="Proteomes" id="UP000004596">
    <property type="component" value="Unassembled WGS sequence"/>
</dbReference>
<gene>
    <name evidence="1" type="ORF">BACINT_04731</name>
</gene>
<dbReference type="STRING" id="471870.BACINT_04731"/>
<accession>B3CHS7</accession>
<name>B3CHS7_9BACE</name>
<proteinExistence type="predicted"/>
<reference evidence="1 2" key="1">
    <citation type="submission" date="2008-04" db="EMBL/GenBank/DDBJ databases">
        <title>Draft genome sequence of Bacteroides intestinalis (DSM 17393).</title>
        <authorList>
            <person name="Sudarsanam P."/>
            <person name="Ley R."/>
            <person name="Guruge J."/>
            <person name="Turnbaugh P.J."/>
            <person name="Mahowald M."/>
            <person name="Liep D."/>
            <person name="Gordon J."/>
        </authorList>
    </citation>
    <scope>NUCLEOTIDE SEQUENCE [LARGE SCALE GENOMIC DNA]</scope>
    <source>
        <strain evidence="1 2">DSM 17393</strain>
    </source>
</reference>
<protein>
    <submittedName>
        <fullName evidence="1">Uncharacterized protein</fullName>
    </submittedName>
</protein>
<dbReference type="EMBL" id="ABJL02000008">
    <property type="protein sequence ID" value="EDV05583.1"/>
    <property type="molecule type" value="Genomic_DNA"/>
</dbReference>
<evidence type="ECO:0000313" key="1">
    <source>
        <dbReference type="EMBL" id="EDV05583.1"/>
    </source>
</evidence>
<organism evidence="1 2">
    <name type="scientific">Bacteroides intestinalis DSM 17393</name>
    <dbReference type="NCBI Taxonomy" id="471870"/>
    <lineage>
        <taxon>Bacteria</taxon>
        <taxon>Pseudomonadati</taxon>
        <taxon>Bacteroidota</taxon>
        <taxon>Bacteroidia</taxon>
        <taxon>Bacteroidales</taxon>
        <taxon>Bacteroidaceae</taxon>
        <taxon>Bacteroides</taxon>
    </lineage>
</organism>
<dbReference type="AlphaFoldDB" id="B3CHS7"/>
<sequence>MCKDKGIKLITIYDHYDDATVPFDNCLVTHCDLVSRRNTDKLIEITKKILSEFGLNSDLGTSE</sequence>
<evidence type="ECO:0000313" key="2">
    <source>
        <dbReference type="Proteomes" id="UP000004596"/>
    </source>
</evidence>
<comment type="caution">
    <text evidence="1">The sequence shown here is derived from an EMBL/GenBank/DDBJ whole genome shotgun (WGS) entry which is preliminary data.</text>
</comment>